<dbReference type="SMART" id="SM00387">
    <property type="entry name" value="HATPase_c"/>
    <property type="match status" value="1"/>
</dbReference>
<dbReference type="Gene3D" id="3.40.50.2300">
    <property type="match status" value="1"/>
</dbReference>
<comment type="catalytic activity">
    <reaction evidence="1">
        <text>ATP + protein L-histidine = ADP + protein N-phospho-L-histidine.</text>
        <dbReference type="EC" id="2.7.13.3"/>
    </reaction>
</comment>
<dbReference type="PRINTS" id="PR00344">
    <property type="entry name" value="BCTRLSENSOR"/>
</dbReference>
<feature type="domain" description="Histidine kinase" evidence="22">
    <location>
        <begin position="1009"/>
        <end position="1230"/>
    </location>
</feature>
<feature type="transmembrane region" description="Helical" evidence="21">
    <location>
        <begin position="143"/>
        <end position="172"/>
    </location>
</feature>
<dbReference type="SUPFAM" id="SSF47384">
    <property type="entry name" value="Homodimeric domain of signal transducing histidine kinase"/>
    <property type="match status" value="1"/>
</dbReference>
<evidence type="ECO:0000313" key="25">
    <source>
        <dbReference type="EMBL" id="SOC01387.1"/>
    </source>
</evidence>
<evidence type="ECO:0000256" key="16">
    <source>
        <dbReference type="ARBA" id="ARBA00024867"/>
    </source>
</evidence>
<evidence type="ECO:0000256" key="15">
    <source>
        <dbReference type="ARBA" id="ARBA00023136"/>
    </source>
</evidence>
<dbReference type="SUPFAM" id="SSF55874">
    <property type="entry name" value="ATPase domain of HSP90 chaperone/DNA topoisomerase II/histidine kinase"/>
    <property type="match status" value="1"/>
</dbReference>
<evidence type="ECO:0000256" key="21">
    <source>
        <dbReference type="SAM" id="Phobius"/>
    </source>
</evidence>
<dbReference type="InterPro" id="IPR011110">
    <property type="entry name" value="Reg_prop"/>
</dbReference>
<evidence type="ECO:0000256" key="2">
    <source>
        <dbReference type="ARBA" id="ARBA00004429"/>
    </source>
</evidence>
<dbReference type="Gene3D" id="3.30.565.10">
    <property type="entry name" value="Histidine kinase-like ATPase, C-terminal domain"/>
    <property type="match status" value="1"/>
</dbReference>
<evidence type="ECO:0000256" key="7">
    <source>
        <dbReference type="ARBA" id="ARBA00022519"/>
    </source>
</evidence>
<evidence type="ECO:0000256" key="5">
    <source>
        <dbReference type="ARBA" id="ARBA00018672"/>
    </source>
</evidence>
<dbReference type="SUPFAM" id="SSF50952">
    <property type="entry name" value="Soluble quinoprotein glucose dehydrogenase"/>
    <property type="match status" value="1"/>
</dbReference>
<dbReference type="Pfam" id="PF07494">
    <property type="entry name" value="Reg_prop"/>
    <property type="match status" value="1"/>
</dbReference>
<dbReference type="SUPFAM" id="SSF63829">
    <property type="entry name" value="Calcium-dependent phosphotriesterase"/>
    <property type="match status" value="2"/>
</dbReference>
<dbReference type="InterPro" id="IPR008207">
    <property type="entry name" value="Sig_transdc_His_kin_Hpt_dom"/>
</dbReference>
<dbReference type="SMART" id="SM00388">
    <property type="entry name" value="HisKA"/>
    <property type="match status" value="1"/>
</dbReference>
<evidence type="ECO:0000256" key="10">
    <source>
        <dbReference type="ARBA" id="ARBA00022692"/>
    </source>
</evidence>
<dbReference type="GO" id="GO:0005886">
    <property type="term" value="C:plasma membrane"/>
    <property type="evidence" value="ECO:0007669"/>
    <property type="project" value="UniProtKB-SubCell"/>
</dbReference>
<feature type="transmembrane region" description="Helical" evidence="21">
    <location>
        <begin position="192"/>
        <end position="213"/>
    </location>
</feature>
<comment type="similarity">
    <text evidence="3">In the N-terminal section; belongs to the phytochrome family.</text>
</comment>
<keyword evidence="6" id="KW-1003">Cell membrane</keyword>
<keyword evidence="14" id="KW-0902">Two-component regulatory system</keyword>
<dbReference type="PROSITE" id="PS50110">
    <property type="entry name" value="RESPONSE_REGULATORY"/>
    <property type="match status" value="1"/>
</dbReference>
<keyword evidence="8 19" id="KW-0597">Phosphoprotein</keyword>
<dbReference type="InterPro" id="IPR011041">
    <property type="entry name" value="Quinoprot_gluc/sorb_DH_b-prop"/>
</dbReference>
<dbReference type="CDD" id="cd16922">
    <property type="entry name" value="HATPase_EvgS-ArcB-TorS-like"/>
    <property type="match status" value="1"/>
</dbReference>
<dbReference type="InterPro" id="IPR036097">
    <property type="entry name" value="HisK_dim/P_sf"/>
</dbReference>
<reference evidence="25 26" key="1">
    <citation type="submission" date="2017-08" db="EMBL/GenBank/DDBJ databases">
        <authorList>
            <person name="de Groot N.N."/>
        </authorList>
    </citation>
    <scope>NUCLEOTIDE SEQUENCE [LARGE SCALE GENOMIC DNA]</scope>
    <source>
        <strain evidence="25 26">DSM 9787</strain>
    </source>
</reference>
<organism evidence="25 26">
    <name type="scientific">Pseudobutyrivibrio ruminis DSM 9787</name>
    <dbReference type="NCBI Taxonomy" id="1123011"/>
    <lineage>
        <taxon>Bacteria</taxon>
        <taxon>Bacillati</taxon>
        <taxon>Bacillota</taxon>
        <taxon>Clostridia</taxon>
        <taxon>Lachnospirales</taxon>
        <taxon>Lachnospiraceae</taxon>
        <taxon>Pseudobutyrivibrio</taxon>
    </lineage>
</organism>
<feature type="modified residue" description="Phosphohistidine" evidence="18">
    <location>
        <position position="1464"/>
    </location>
</feature>
<dbReference type="InterPro" id="IPR011006">
    <property type="entry name" value="CheY-like_superfamily"/>
</dbReference>
<dbReference type="Gene3D" id="2.130.10.10">
    <property type="entry name" value="YVTN repeat-like/Quinoprotein amine dehydrogenase"/>
    <property type="match status" value="3"/>
</dbReference>
<keyword evidence="13 21" id="KW-1133">Transmembrane helix</keyword>
<dbReference type="Gene3D" id="2.60.40.10">
    <property type="entry name" value="Immunoglobulins"/>
    <property type="match status" value="1"/>
</dbReference>
<evidence type="ECO:0000313" key="26">
    <source>
        <dbReference type="Proteomes" id="UP000219563"/>
    </source>
</evidence>
<dbReference type="GO" id="GO:0000155">
    <property type="term" value="F:phosphorelay sensor kinase activity"/>
    <property type="evidence" value="ECO:0007669"/>
    <property type="project" value="InterPro"/>
</dbReference>
<dbReference type="Pfam" id="PF02518">
    <property type="entry name" value="HATPase_c"/>
    <property type="match status" value="1"/>
</dbReference>
<dbReference type="CDD" id="cd17546">
    <property type="entry name" value="REC_hyHK_CKI1_RcsC-like"/>
    <property type="match status" value="1"/>
</dbReference>
<feature type="domain" description="Response regulatory" evidence="23">
    <location>
        <begin position="1261"/>
        <end position="1378"/>
    </location>
</feature>
<feature type="domain" description="HPt" evidence="24">
    <location>
        <begin position="1425"/>
        <end position="1525"/>
    </location>
</feature>
<protein>
    <recommendedName>
        <fullName evidence="17">Circadian input-output histidine kinase CikA</fullName>
        <ecNumber evidence="4">2.7.13.3</ecNumber>
    </recommendedName>
    <alternativeName>
        <fullName evidence="5">Stage 0 sporulation protein A homolog</fullName>
    </alternativeName>
</protein>
<dbReference type="CDD" id="cd00082">
    <property type="entry name" value="HisKA"/>
    <property type="match status" value="1"/>
</dbReference>
<evidence type="ECO:0000256" key="18">
    <source>
        <dbReference type="PROSITE-ProRule" id="PRU00110"/>
    </source>
</evidence>
<evidence type="ECO:0000259" key="23">
    <source>
        <dbReference type="PROSITE" id="PS50110"/>
    </source>
</evidence>
<keyword evidence="10 21" id="KW-0812">Transmembrane</keyword>
<dbReference type="InterPro" id="IPR003594">
    <property type="entry name" value="HATPase_dom"/>
</dbReference>
<keyword evidence="12" id="KW-0067">ATP-binding</keyword>
<sequence length="1600" mass="178528">MITIDKKKIKILLIGILINVIGRFIASKTQFPGYLNMTGIVYASYYGGWLLGVITALISGFISSFNIAIDIYYVPIDMAMAIFVYLLSKKNRFFNRFLSVISLALTFAIIKGVMLTFNTYILFPESSGNYYIDALSAYVSTHGGSVLTCIFVCSMYIAFADSLSACVSIYIVRRLYKFYFRKKNAKRLKKSLGAKISLTLLAISTALSFTSPIEADAESEMNINFVQRIYNSDNGLVGGCANDLAQTADGSMWVGTYGGLYRFNGQSFQLLDTIDSIRSVQCLFSDESDRLWVGTNGAGLTMLHDDLSYSVVNADDGLPSNSVRAIVEDDNGNYYVGTTAGLSVVQVENEQIKIVKNSIEVGNVSKEDIDNDGHMAVLNTVGEIRVYSTDSDDEVTTFQCDEATTLKYGLDGSLYLGTDMQCIYKYQYIDGEYVQVDTIETPGLTYINEIYFHTNGMIYIASDAGVGFVDLNGKASIINTGSFDSSVEQIFEDYQGDLWFTSYRRGLLCLSPSAFVDLFGVCNVSPAVANVIRSKNNLFYIGTDDGLVILDYNNGTSIQNEITDFYKETRIRSMTTDADNNLVIAGYGKNLMAISEDGEFFQYIPEGSEQVVERKQRFITTLSDGRLLLSSESGIAFIKDRHIDGTLELGKALRNATVLNAVEMDDGTILAGTDGDGIAIIRNGRVESYITKNDGLCSSVILRIVEDKVGSGYFVMTGSGVCYMNHKYQVRELSGIPYFNNFDLYQADDGNVYITGGAGVYVVRYENLMAGLTTDVYELLDSKEGLPGSLTSNAWNFVAENHILFLCGSTGIYTLNLDKYGMDIDNYKAKITGISLDGTYKPITTKDEITIPRGTERVEINLDLNNFTPTDPYIRYYLAGVDAEKTKVQASELGTISYFHIPFGTYEFHIEVLNKDNKLLVEQVYTIIKEREAFETLSFKLYYYTESLLILLAVIVAFANGVVFSLTKKQNEEHEEIVKKLQDEKTAALERSLRMEEEANKMKSAFLASMSHEIRTPINAIIGMGTMITRESQEDTTKKYARDIRNASKTLLALINDILDFSKIESGNLQLVESEYDLAIMVNDLVNMIKPKADDKSLSFDVKINPDIPQFLYGDDVRIEQIIINILSNAVKYTQEGTVTFEMDYAYESDAEIVLKVKVSDTGIGIKQEDIDKLFSPYQRLDEQKNKKVEGTGLGMSITKSLLEKMHSQLEVSSVYGEGSTFAFSLLQEVRGDEKIGDFREKANDVESEDAAESFHAPNANILVVDDVEMNLIVAKNLLKRIEIQVDTASSGPLALDLSHSRKYDIIFLDAMMPGMSGEETLKAIRASCPINSDTPIIVLTANAVKGAKEEYLDAGFTDYLSKPIDGLKFEAMIERYLTDDKKVYNFAGESNINNSQNGENTDILISLRKIDEMDVDSGIATAGDKDIYLIVCRSFYETAPERIQMIKDYYDGMDIKNYTIQVHALKSSARLIGANDLSDKALELEMAGKENNVDTITANTNQTLDIYTEIYNKMKLVYESEESNTEEDIEKEPIAPEELSDAYEALKELVPQMEYDAIEMLFEELDNYRLPETDAETIAELKKALKVFDWDKMEQILSL</sequence>
<dbReference type="InterPro" id="IPR036641">
    <property type="entry name" value="HPT_dom_sf"/>
</dbReference>
<feature type="coiled-coil region" evidence="20">
    <location>
        <begin position="964"/>
        <end position="998"/>
    </location>
</feature>
<feature type="modified residue" description="4-aspartylphosphate" evidence="19">
    <location>
        <position position="1310"/>
    </location>
</feature>
<keyword evidence="11" id="KW-0418">Kinase</keyword>
<dbReference type="Gene3D" id="1.10.287.130">
    <property type="match status" value="1"/>
</dbReference>
<name>A0A285S339_9FIRM</name>
<feature type="transmembrane region" description="Helical" evidence="21">
    <location>
        <begin position="46"/>
        <end position="76"/>
    </location>
</feature>
<accession>A0A285S339</accession>
<dbReference type="SMART" id="SM00448">
    <property type="entry name" value="REC"/>
    <property type="match status" value="1"/>
</dbReference>
<comment type="function">
    <text evidence="16">May play the central regulatory role in sporulation. It may be an element of the effector pathway responsible for the activation of sporulation genes in response to nutritional stress. Spo0A may act in concert with spo0H (a sigma factor) to control the expression of some genes that are critical to the sporulation process.</text>
</comment>
<evidence type="ECO:0000256" key="8">
    <source>
        <dbReference type="ARBA" id="ARBA00022553"/>
    </source>
</evidence>
<keyword evidence="20" id="KW-0175">Coiled coil</keyword>
<evidence type="ECO:0000256" key="20">
    <source>
        <dbReference type="SAM" id="Coils"/>
    </source>
</evidence>
<dbReference type="InterPro" id="IPR036890">
    <property type="entry name" value="HATPase_C_sf"/>
</dbReference>
<proteinExistence type="inferred from homology"/>
<dbReference type="Pfam" id="PF00512">
    <property type="entry name" value="HisKA"/>
    <property type="match status" value="1"/>
</dbReference>
<comment type="subcellular location">
    <subcellularLocation>
        <location evidence="2">Cell inner membrane</location>
        <topology evidence="2">Multi-pass membrane protein</topology>
    </subcellularLocation>
</comment>
<dbReference type="Gene3D" id="1.20.120.160">
    <property type="entry name" value="HPT domain"/>
    <property type="match status" value="1"/>
</dbReference>
<dbReference type="EMBL" id="OBMR01000005">
    <property type="protein sequence ID" value="SOC01387.1"/>
    <property type="molecule type" value="Genomic_DNA"/>
</dbReference>
<evidence type="ECO:0000259" key="24">
    <source>
        <dbReference type="PROSITE" id="PS50894"/>
    </source>
</evidence>
<dbReference type="Pfam" id="PF00072">
    <property type="entry name" value="Response_reg"/>
    <property type="match status" value="1"/>
</dbReference>
<evidence type="ECO:0000256" key="6">
    <source>
        <dbReference type="ARBA" id="ARBA00022475"/>
    </source>
</evidence>
<dbReference type="SUPFAM" id="SSF52172">
    <property type="entry name" value="CheY-like"/>
    <property type="match status" value="1"/>
</dbReference>
<evidence type="ECO:0000256" key="19">
    <source>
        <dbReference type="PROSITE-ProRule" id="PRU00169"/>
    </source>
</evidence>
<dbReference type="InterPro" id="IPR003661">
    <property type="entry name" value="HisK_dim/P_dom"/>
</dbReference>
<evidence type="ECO:0000256" key="11">
    <source>
        <dbReference type="ARBA" id="ARBA00022777"/>
    </source>
</evidence>
<dbReference type="PROSITE" id="PS50894">
    <property type="entry name" value="HPT"/>
    <property type="match status" value="1"/>
</dbReference>
<dbReference type="InterPro" id="IPR015943">
    <property type="entry name" value="WD40/YVTN_repeat-like_dom_sf"/>
</dbReference>
<evidence type="ECO:0000256" key="17">
    <source>
        <dbReference type="ARBA" id="ARBA00074306"/>
    </source>
</evidence>
<dbReference type="Pfam" id="PF01627">
    <property type="entry name" value="Hpt"/>
    <property type="match status" value="1"/>
</dbReference>
<dbReference type="Proteomes" id="UP000219563">
    <property type="component" value="Unassembled WGS sequence"/>
</dbReference>
<dbReference type="InterPro" id="IPR005467">
    <property type="entry name" value="His_kinase_dom"/>
</dbReference>
<evidence type="ECO:0000256" key="14">
    <source>
        <dbReference type="ARBA" id="ARBA00023012"/>
    </source>
</evidence>
<feature type="transmembrane region" description="Helical" evidence="21">
    <location>
        <begin position="97"/>
        <end position="123"/>
    </location>
</feature>
<dbReference type="FunFam" id="3.30.565.10:FF:000010">
    <property type="entry name" value="Sensor histidine kinase RcsC"/>
    <property type="match status" value="1"/>
</dbReference>
<gene>
    <name evidence="25" type="ORF">SAMN02910411_1671</name>
</gene>
<feature type="transmembrane region" description="Helical" evidence="21">
    <location>
        <begin position="9"/>
        <end position="26"/>
    </location>
</feature>
<keyword evidence="9" id="KW-0808">Transferase</keyword>
<dbReference type="PANTHER" id="PTHR43047">
    <property type="entry name" value="TWO-COMPONENT HISTIDINE PROTEIN KINASE"/>
    <property type="match status" value="1"/>
</dbReference>
<evidence type="ECO:0000256" key="13">
    <source>
        <dbReference type="ARBA" id="ARBA00022989"/>
    </source>
</evidence>
<keyword evidence="12" id="KW-0547">Nucleotide-binding</keyword>
<dbReference type="PROSITE" id="PS50109">
    <property type="entry name" value="HIS_KIN"/>
    <property type="match status" value="1"/>
</dbReference>
<keyword evidence="7" id="KW-0997">Cell inner membrane</keyword>
<dbReference type="InterPro" id="IPR013783">
    <property type="entry name" value="Ig-like_fold"/>
</dbReference>
<dbReference type="EC" id="2.7.13.3" evidence="4"/>
<evidence type="ECO:0000259" key="22">
    <source>
        <dbReference type="PROSITE" id="PS50109"/>
    </source>
</evidence>
<evidence type="ECO:0000256" key="1">
    <source>
        <dbReference type="ARBA" id="ARBA00000085"/>
    </source>
</evidence>
<evidence type="ECO:0000256" key="3">
    <source>
        <dbReference type="ARBA" id="ARBA00006402"/>
    </source>
</evidence>
<dbReference type="SUPFAM" id="SSF47226">
    <property type="entry name" value="Histidine-containing phosphotransfer domain, HPT domain"/>
    <property type="match status" value="1"/>
</dbReference>
<evidence type="ECO:0000256" key="12">
    <source>
        <dbReference type="ARBA" id="ARBA00022840"/>
    </source>
</evidence>
<keyword evidence="15 21" id="KW-0472">Membrane</keyword>
<dbReference type="InterPro" id="IPR004358">
    <property type="entry name" value="Sig_transdc_His_kin-like_C"/>
</dbReference>
<evidence type="ECO:0000256" key="4">
    <source>
        <dbReference type="ARBA" id="ARBA00012438"/>
    </source>
</evidence>
<evidence type="ECO:0000256" key="9">
    <source>
        <dbReference type="ARBA" id="ARBA00022679"/>
    </source>
</evidence>
<dbReference type="RefSeq" id="WP_097076135.1">
    <property type="nucleotide sequence ID" value="NZ_OBMR01000005.1"/>
</dbReference>
<dbReference type="InterPro" id="IPR001789">
    <property type="entry name" value="Sig_transdc_resp-reg_receiver"/>
</dbReference>